<organism evidence="1 2">
    <name type="scientific">Corchorus olitorius</name>
    <dbReference type="NCBI Taxonomy" id="93759"/>
    <lineage>
        <taxon>Eukaryota</taxon>
        <taxon>Viridiplantae</taxon>
        <taxon>Streptophyta</taxon>
        <taxon>Embryophyta</taxon>
        <taxon>Tracheophyta</taxon>
        <taxon>Spermatophyta</taxon>
        <taxon>Magnoliopsida</taxon>
        <taxon>eudicotyledons</taxon>
        <taxon>Gunneridae</taxon>
        <taxon>Pentapetalae</taxon>
        <taxon>rosids</taxon>
        <taxon>malvids</taxon>
        <taxon>Malvales</taxon>
        <taxon>Malvaceae</taxon>
        <taxon>Grewioideae</taxon>
        <taxon>Apeibeae</taxon>
        <taxon>Corchorus</taxon>
    </lineage>
</organism>
<evidence type="ECO:0000313" key="2">
    <source>
        <dbReference type="Proteomes" id="UP000187203"/>
    </source>
</evidence>
<comment type="caution">
    <text evidence="1">The sequence shown here is derived from an EMBL/GenBank/DDBJ whole genome shotgun (WGS) entry which is preliminary data.</text>
</comment>
<dbReference type="Proteomes" id="UP000187203">
    <property type="component" value="Unassembled WGS sequence"/>
</dbReference>
<reference evidence="2" key="1">
    <citation type="submission" date="2013-09" db="EMBL/GenBank/DDBJ databases">
        <title>Corchorus olitorius genome sequencing.</title>
        <authorList>
            <person name="Alam M."/>
            <person name="Haque M.S."/>
            <person name="Islam M.S."/>
            <person name="Emdad E.M."/>
            <person name="Islam M.M."/>
            <person name="Ahmed B."/>
            <person name="Halim A."/>
            <person name="Hossen Q.M.M."/>
            <person name="Hossain M.Z."/>
            <person name="Ahmed R."/>
            <person name="Khan M.M."/>
            <person name="Islam R."/>
            <person name="Rashid M.M."/>
            <person name="Khan S.A."/>
            <person name="Rahman M.S."/>
            <person name="Alam M."/>
            <person name="Yahiya A.S."/>
            <person name="Khan M.S."/>
            <person name="Azam M.S."/>
            <person name="Haque T."/>
            <person name="Lashkar M.Z.H."/>
            <person name="Akhand A.I."/>
            <person name="Morshed G."/>
            <person name="Roy S."/>
            <person name="Uddin K.S."/>
            <person name="Rabeya T."/>
            <person name="Hossain A.S."/>
            <person name="Chowdhury A."/>
            <person name="Snigdha A.R."/>
            <person name="Mortoza M.S."/>
            <person name="Matin S.A."/>
            <person name="Hoque S.M.E."/>
            <person name="Islam M.K."/>
            <person name="Roy D.K."/>
            <person name="Haider R."/>
            <person name="Moosa M.M."/>
            <person name="Elias S.M."/>
            <person name="Hasan A.M."/>
            <person name="Jahan S."/>
            <person name="Shafiuddin M."/>
            <person name="Mahmood N."/>
            <person name="Shommy N.S."/>
        </authorList>
    </citation>
    <scope>NUCLEOTIDE SEQUENCE [LARGE SCALE GENOMIC DNA]</scope>
    <source>
        <strain evidence="2">cv. O-4</strain>
    </source>
</reference>
<sequence>MGIYVERKEENVAACVGYLSCNSCFASCPAAHRLTLYPPSVIDVTHIFDRFVRAERTKADLRARRGWFDRARPFPRLGGDGLNPS</sequence>
<evidence type="ECO:0000313" key="1">
    <source>
        <dbReference type="EMBL" id="OMP08969.1"/>
    </source>
</evidence>
<gene>
    <name evidence="1" type="ORF">COLO4_05940</name>
</gene>
<keyword evidence="2" id="KW-1185">Reference proteome</keyword>
<proteinExistence type="predicted"/>
<accession>A0A1R3KPJ9</accession>
<dbReference type="EMBL" id="AWUE01012532">
    <property type="protein sequence ID" value="OMP08969.1"/>
    <property type="molecule type" value="Genomic_DNA"/>
</dbReference>
<name>A0A1R3KPJ9_9ROSI</name>
<dbReference type="AlphaFoldDB" id="A0A1R3KPJ9"/>
<protein>
    <submittedName>
        <fullName evidence="1">Uncharacterized protein</fullName>
    </submittedName>
</protein>